<evidence type="ECO:0000313" key="2">
    <source>
        <dbReference type="Proteomes" id="UP000539642"/>
    </source>
</evidence>
<accession>A0A840URZ6</accession>
<comment type="caution">
    <text evidence="1">The sequence shown here is derived from an EMBL/GenBank/DDBJ whole genome shotgun (WGS) entry which is preliminary data.</text>
</comment>
<name>A0A840URZ6_9BACT</name>
<evidence type="ECO:0000313" key="1">
    <source>
        <dbReference type="EMBL" id="MBB5347596.1"/>
    </source>
</evidence>
<sequence>MGNYNNCFIEDKAKYSRSFSDGLQVLTSMMMCINKLNGLFPIAARLDKRWRPPSRAI</sequence>
<dbReference type="EMBL" id="JACHEO010000005">
    <property type="protein sequence ID" value="MBB5347596.1"/>
    <property type="molecule type" value="Genomic_DNA"/>
</dbReference>
<protein>
    <submittedName>
        <fullName evidence="1">Uncharacterized protein</fullName>
    </submittedName>
</protein>
<gene>
    <name evidence="1" type="ORF">HNQ81_001317</name>
</gene>
<dbReference type="Proteomes" id="UP000539642">
    <property type="component" value="Unassembled WGS sequence"/>
</dbReference>
<proteinExistence type="predicted"/>
<dbReference type="AlphaFoldDB" id="A0A840URZ6"/>
<reference evidence="1 2" key="1">
    <citation type="submission" date="2020-08" db="EMBL/GenBank/DDBJ databases">
        <title>Genomic Encyclopedia of Type Strains, Phase IV (KMG-IV): sequencing the most valuable type-strain genomes for metagenomic binning, comparative biology and taxonomic classification.</title>
        <authorList>
            <person name="Goeker M."/>
        </authorList>
    </citation>
    <scope>NUCLEOTIDE SEQUENCE [LARGE SCALE GENOMIC DNA]</scope>
    <source>
        <strain evidence="1 2">DSM 28570</strain>
    </source>
</reference>
<organism evidence="1 2">
    <name type="scientific">Desulfoprunum benzoelyticum</name>
    <dbReference type="NCBI Taxonomy" id="1506996"/>
    <lineage>
        <taxon>Bacteria</taxon>
        <taxon>Pseudomonadati</taxon>
        <taxon>Thermodesulfobacteriota</taxon>
        <taxon>Desulfobulbia</taxon>
        <taxon>Desulfobulbales</taxon>
        <taxon>Desulfobulbaceae</taxon>
        <taxon>Desulfoprunum</taxon>
    </lineage>
</organism>
<dbReference type="RefSeq" id="WP_183349493.1">
    <property type="nucleotide sequence ID" value="NZ_JACHEO010000005.1"/>
</dbReference>
<keyword evidence="2" id="KW-1185">Reference proteome</keyword>